<dbReference type="AlphaFoldDB" id="A0A3L8QXF1"/>
<dbReference type="InterPro" id="IPR024983">
    <property type="entry name" value="CHAT_dom"/>
</dbReference>
<dbReference type="Pfam" id="PF12770">
    <property type="entry name" value="CHAT"/>
    <property type="match status" value="1"/>
</dbReference>
<accession>A0A3L8QXF1</accession>
<gene>
    <name evidence="2" type="ORF">D3C57_145765</name>
</gene>
<organism evidence="2 3">
    <name type="scientific">Streptomyces rapamycinicus (strain ATCC 29253 / DSM 41530 / NRRL 5491 / AYB-994)</name>
    <name type="common">Streptomyces hygroscopicus (strain ATCC 29253)</name>
    <dbReference type="NCBI Taxonomy" id="1343740"/>
    <lineage>
        <taxon>Bacteria</taxon>
        <taxon>Bacillati</taxon>
        <taxon>Actinomycetota</taxon>
        <taxon>Actinomycetes</taxon>
        <taxon>Kitasatosporales</taxon>
        <taxon>Streptomycetaceae</taxon>
        <taxon>Streptomyces</taxon>
        <taxon>Streptomyces violaceusniger group</taxon>
    </lineage>
</organism>
<name>A0A3L8QXF1_STRRN</name>
<feature type="domain" description="CHAT" evidence="1">
    <location>
        <begin position="746"/>
        <end position="1008"/>
    </location>
</feature>
<evidence type="ECO:0000313" key="2">
    <source>
        <dbReference type="EMBL" id="RLV71998.1"/>
    </source>
</evidence>
<comment type="caution">
    <text evidence="2">The sequence shown here is derived from an EMBL/GenBank/DDBJ whole genome shotgun (WGS) entry which is preliminary data.</text>
</comment>
<reference evidence="2 3" key="1">
    <citation type="journal article" date="2018" name="J. Biol. Chem.">
        <title>Discovery of the actinoplanic acid pathway in Streptomyces rapamycinicus reveals a genetically conserved synergism with rapamycin.</title>
        <authorList>
            <person name="Mrak P."/>
            <person name="Krastel P."/>
            <person name="Pivk Lukancic P."/>
            <person name="Tao J."/>
            <person name="Pistorius D."/>
            <person name="Moore C.M."/>
        </authorList>
    </citation>
    <scope>NUCLEOTIDE SEQUENCE [LARGE SCALE GENOMIC DNA]</scope>
    <source>
        <strain evidence="2 3">NRRL 5491</strain>
    </source>
</reference>
<proteinExistence type="predicted"/>
<evidence type="ECO:0000259" key="1">
    <source>
        <dbReference type="Pfam" id="PF12770"/>
    </source>
</evidence>
<evidence type="ECO:0000313" key="3">
    <source>
        <dbReference type="Proteomes" id="UP000281594"/>
    </source>
</evidence>
<dbReference type="Proteomes" id="UP000281594">
    <property type="component" value="Unassembled WGS sequence"/>
</dbReference>
<dbReference type="EMBL" id="QYCY01000004">
    <property type="protein sequence ID" value="RLV71998.1"/>
    <property type="molecule type" value="Genomic_DNA"/>
</dbReference>
<sequence>MDTHALQELIACVNRVTETGDVGLTLADEMAKPLSDVWQSWDDGDTESSQVLGVFLFYRYLAAHERIDMVMAIRTLTPCLLYDDLALPPDMLPFLADYGACEAELLREAARSSLDPARAERAAFAWQRVVMATEAGDPQREERERALGRALRLLAARRGDTADLDRAVAAARAGLVPHGHRDRLATCHELLLALEERYEATGSAEDHEAALRCAEELAAYAHTSARDAVGCSLLFSFGEKLYQRFLRDPNTADLRRAIGFLQDSVEFPGPHLPTRLLLLSRALGMWSAAARDPGIVTDAIARAEQAEELVLRNHRDYPLIKWQIATLYFARYRTTHSGDDLDRAAAAILEATLCLTRELQITALQSDIAFAQYERTEDSEHLFTVLGLRKRVLRKLPEDDDFSRADAHYSLSQAQMHWYRRMGSIEDLDSAVDNGRAALDLVAATDTRRRQKFLCGLGNVHMARFTMRSERDALPEAIHLFREAVADAPERCLPLALLAAALGYRYELTRDITDLDESIAEGERALEFASPHQRADILRDLSVARRLRFGGTGDATDLDRARAGVAEALALPTLSARARIRLSLEQAELASLSSRHPAERLSAFEAIVELLPEVGLSSPYHHDREHMLSVHAGLGAKAADAAVAANRPDRALELLEKARGILADTVPTPGRRGTRATTARHLCRNATRGPIVTVSAIETGGLALLVTPSGVHPVALPGLRLHKARARHKALEMALASGACEDVLDVLTWLWHTVARPVLEALKAARWQGSRLWWCPVGVMSLFPLHAAGDGHDGVMDRVVSSYLPTVRSLPAERRRPASPGKALVVAMSRTPGQASLPGAASEVNSLSRLLSATVLHNEQATRDAVLTALPSTRIIHFACHAHADTREPTRSRLLLHDQPLTPRDLPFGLDADLAYLSACATSDVIFLGADEAMHITGAFHLAGFRHVIGTHWRIDDQAAADIADHFYTVIAAHGPDSAAQALHTATVELRRAHPGRPDLWASHLHMGP</sequence>
<dbReference type="STRING" id="1343740.M271_49010"/>
<protein>
    <recommendedName>
        <fullName evidence="1">CHAT domain-containing protein</fullName>
    </recommendedName>
</protein>